<reference evidence="8" key="3">
    <citation type="submission" date="2022-09" db="EMBL/GenBank/DDBJ databases">
        <title>Complete genome sequence of Vulcanisaeta souniana.</title>
        <authorList>
            <person name="Kato S."/>
            <person name="Itoh T."/>
            <person name="Ohkuma M."/>
        </authorList>
    </citation>
    <scope>NUCLEOTIDE SEQUENCE [LARGE SCALE GENOMIC DNA]</scope>
    <source>
        <strain evidence="8">JCM 11219</strain>
    </source>
</reference>
<dbReference type="PANTHER" id="PTHR43095">
    <property type="entry name" value="SUGAR KINASE"/>
    <property type="match status" value="1"/>
</dbReference>
<dbReference type="InterPro" id="IPR050406">
    <property type="entry name" value="FGGY_Carb_Kinase"/>
</dbReference>
<dbReference type="Proteomes" id="UP001060771">
    <property type="component" value="Chromosome"/>
</dbReference>
<dbReference type="EMBL" id="BMNM01000015">
    <property type="protein sequence ID" value="GGI86619.1"/>
    <property type="molecule type" value="Genomic_DNA"/>
</dbReference>
<dbReference type="SUPFAM" id="SSF53067">
    <property type="entry name" value="Actin-like ATPase domain"/>
    <property type="match status" value="2"/>
</dbReference>
<accession>A0A830EAF9</accession>
<organism evidence="6 7">
    <name type="scientific">Vulcanisaeta souniana JCM 11219</name>
    <dbReference type="NCBI Taxonomy" id="1293586"/>
    <lineage>
        <taxon>Archaea</taxon>
        <taxon>Thermoproteota</taxon>
        <taxon>Thermoprotei</taxon>
        <taxon>Thermoproteales</taxon>
        <taxon>Thermoproteaceae</taxon>
        <taxon>Vulcanisaeta</taxon>
    </lineage>
</organism>
<evidence type="ECO:0000259" key="3">
    <source>
        <dbReference type="Pfam" id="PF00370"/>
    </source>
</evidence>
<dbReference type="Proteomes" id="UP000657075">
    <property type="component" value="Unassembled WGS sequence"/>
</dbReference>
<dbReference type="GO" id="GO:0005975">
    <property type="term" value="P:carbohydrate metabolic process"/>
    <property type="evidence" value="ECO:0007669"/>
    <property type="project" value="InterPro"/>
</dbReference>
<feature type="domain" description="Carbohydrate kinase FGGY N-terminal" evidence="3">
    <location>
        <begin position="7"/>
        <end position="261"/>
    </location>
</feature>
<evidence type="ECO:0000313" key="8">
    <source>
        <dbReference type="Proteomes" id="UP001060771"/>
    </source>
</evidence>
<dbReference type="Pfam" id="PF02782">
    <property type="entry name" value="FGGY_C"/>
    <property type="match status" value="1"/>
</dbReference>
<protein>
    <submittedName>
        <fullName evidence="6">Carbohydrate kinase</fullName>
    </submittedName>
</protein>
<keyword evidence="8" id="KW-1185">Reference proteome</keyword>
<dbReference type="InterPro" id="IPR000577">
    <property type="entry name" value="Carb_kinase_FGGY"/>
</dbReference>
<reference evidence="6" key="2">
    <citation type="submission" date="2020-09" db="EMBL/GenBank/DDBJ databases">
        <authorList>
            <person name="Sun Q."/>
            <person name="Ohkuma M."/>
        </authorList>
    </citation>
    <scope>NUCLEOTIDE SEQUENCE</scope>
    <source>
        <strain evidence="6">JCM 11219</strain>
    </source>
</reference>
<evidence type="ECO:0000313" key="6">
    <source>
        <dbReference type="EMBL" id="GGI86619.1"/>
    </source>
</evidence>
<evidence type="ECO:0000313" key="7">
    <source>
        <dbReference type="Proteomes" id="UP000657075"/>
    </source>
</evidence>
<evidence type="ECO:0000313" key="5">
    <source>
        <dbReference type="EMBL" id="BDR91205.1"/>
    </source>
</evidence>
<keyword evidence="1" id="KW-0808">Transferase</keyword>
<name>A0A830EAF9_9CREN</name>
<keyword evidence="2 6" id="KW-0418">Kinase</keyword>
<dbReference type="AlphaFoldDB" id="A0A830EAF9"/>
<dbReference type="PIRSF" id="PIRSF000538">
    <property type="entry name" value="GlpK"/>
    <property type="match status" value="1"/>
</dbReference>
<dbReference type="Gene3D" id="3.30.420.40">
    <property type="match status" value="2"/>
</dbReference>
<dbReference type="EMBL" id="AP026830">
    <property type="protein sequence ID" value="BDR91205.1"/>
    <property type="molecule type" value="Genomic_DNA"/>
</dbReference>
<dbReference type="InterPro" id="IPR018485">
    <property type="entry name" value="FGGY_C"/>
</dbReference>
<sequence>MASLSEYYIGIDLGTSSCKVALFSRDGTLIASSTRYYPLILGKDGKVEQDPLAWWGAVKDSLRDIVTNMKIDVNKIMAIGVTGQWSDTIPIDKDGNPLYNAIIWMDTRGKDEIKKLIGNFPSISGYRIDKLWMWIHVTGGAPTRSGKDSIAHILYIKNNMPDIFNKTHKFLDAIHFIVMKLTGKIAASWDTSVLLWITDNRNPNNVVYYEPLLRLVGIPRDKLPDLVSPTTIVGSIDPKVAEEIGLPSHIRVIAGCGDLPCSPIGVGAVDYYETHLYIGTSSWITTHVPFKKTDIFHNIASLPSALPGKYYVPVEQENAGSCLDYTMKTLSIKDYDEIDRLCLESVEGSNGLLFLPWLLGERAPVEDPYLRGGFFNLGIYNSRSDIVRAVMEGVALNIKWAFQSYLRFINHNVDYVIMGGGGAQSKIWPQIIADILNIKVITVKNPRHITAKGAAMLAAYGLGAVNLNDIKSTRKNEQVYEPIRDLRKLYDEKYLVFMKYYKNNKELMKSINKL</sequence>
<dbReference type="CDD" id="cd07805">
    <property type="entry name" value="ASKHA_NBD_FGGY_CvXK-like"/>
    <property type="match status" value="1"/>
</dbReference>
<evidence type="ECO:0000256" key="1">
    <source>
        <dbReference type="ARBA" id="ARBA00022679"/>
    </source>
</evidence>
<dbReference type="Pfam" id="PF00370">
    <property type="entry name" value="FGGY_N"/>
    <property type="match status" value="1"/>
</dbReference>
<dbReference type="InterPro" id="IPR043129">
    <property type="entry name" value="ATPase_NBD"/>
</dbReference>
<reference evidence="6" key="1">
    <citation type="journal article" date="2014" name="Int. J. Syst. Evol. Microbiol.">
        <title>Complete genome sequence of Corynebacterium casei LMG S-19264T (=DSM 44701T), isolated from a smear-ripened cheese.</title>
        <authorList>
            <consortium name="US DOE Joint Genome Institute (JGI-PGF)"/>
            <person name="Walter F."/>
            <person name="Albersmeier A."/>
            <person name="Kalinowski J."/>
            <person name="Ruckert C."/>
        </authorList>
    </citation>
    <scope>NUCLEOTIDE SEQUENCE</scope>
    <source>
        <strain evidence="6">JCM 11219</strain>
    </source>
</reference>
<dbReference type="InterPro" id="IPR018181">
    <property type="entry name" value="Heat_shock_70_CS"/>
</dbReference>
<dbReference type="PROSITE" id="PS00297">
    <property type="entry name" value="HSP70_1"/>
    <property type="match status" value="1"/>
</dbReference>
<dbReference type="GO" id="GO:0016301">
    <property type="term" value="F:kinase activity"/>
    <property type="evidence" value="ECO:0007669"/>
    <property type="project" value="UniProtKB-KW"/>
</dbReference>
<feature type="domain" description="Carbohydrate kinase FGGY C-terminal" evidence="4">
    <location>
        <begin position="278"/>
        <end position="461"/>
    </location>
</feature>
<proteinExistence type="predicted"/>
<gene>
    <name evidence="6" type="ORF">GCM10007112_24480</name>
    <name evidence="5" type="ORF">Vsou_02980</name>
</gene>
<evidence type="ECO:0000256" key="2">
    <source>
        <dbReference type="ARBA" id="ARBA00022777"/>
    </source>
</evidence>
<dbReference type="InterPro" id="IPR018484">
    <property type="entry name" value="FGGY_N"/>
</dbReference>
<reference evidence="5" key="4">
    <citation type="journal article" date="2023" name="Microbiol. Resour. Announc.">
        <title>Complete Genome Sequence of Vulcanisaeta souniana Strain IC-059, a Hyperthermophilic Archaeon Isolated from Hot Spring Water in Japan.</title>
        <authorList>
            <person name="Kato S."/>
            <person name="Itoh T."/>
            <person name="Wu L."/>
            <person name="Ma J."/>
            <person name="Ohkuma M."/>
        </authorList>
    </citation>
    <scope>NUCLEOTIDE SEQUENCE</scope>
    <source>
        <strain evidence="5">JCM 11219</strain>
    </source>
</reference>
<evidence type="ECO:0000259" key="4">
    <source>
        <dbReference type="Pfam" id="PF02782"/>
    </source>
</evidence>